<evidence type="ECO:0000256" key="1">
    <source>
        <dbReference type="ARBA" id="ARBA00013260"/>
    </source>
</evidence>
<feature type="binding site" evidence="7">
    <location>
        <position position="67"/>
    </location>
    <ligand>
        <name>tRNA</name>
        <dbReference type="ChEBI" id="CHEBI:17843"/>
    </ligand>
</feature>
<proteinExistence type="inferred from homology"/>
<dbReference type="EC" id="3.1.1.29" evidence="1 7"/>
<dbReference type="SUPFAM" id="SSF53178">
    <property type="entry name" value="Peptidyl-tRNA hydrolase-like"/>
    <property type="match status" value="1"/>
</dbReference>
<evidence type="ECO:0000256" key="5">
    <source>
        <dbReference type="ARBA" id="ARBA00038063"/>
    </source>
</evidence>
<reference evidence="11" key="1">
    <citation type="submission" date="2017-09" db="EMBL/GenBank/DDBJ databases">
        <title>Depth-based differentiation of microbial function through sediment-hosted aquifers and enrichment of novel symbionts in the deep terrestrial subsurface.</title>
        <authorList>
            <person name="Probst A.J."/>
            <person name="Ladd B."/>
            <person name="Jarett J.K."/>
            <person name="Geller-Mcgrath D.E."/>
            <person name="Sieber C.M.K."/>
            <person name="Emerson J.B."/>
            <person name="Anantharaman K."/>
            <person name="Thomas B.C."/>
            <person name="Malmstrom R."/>
            <person name="Stieglmeier M."/>
            <person name="Klingl A."/>
            <person name="Woyke T."/>
            <person name="Ryan C.M."/>
            <person name="Banfield J.F."/>
        </authorList>
    </citation>
    <scope>NUCLEOTIDE SEQUENCE [LARGE SCALE GENOMIC DNA]</scope>
</reference>
<evidence type="ECO:0000313" key="11">
    <source>
        <dbReference type="Proteomes" id="UP000231263"/>
    </source>
</evidence>
<name>A0A2M7XG19_9BACT</name>
<organism evidence="10 11">
    <name type="scientific">Candidatus Uhrbacteria bacterium CG_4_9_14_3_um_filter_41_35</name>
    <dbReference type="NCBI Taxonomy" id="1975034"/>
    <lineage>
        <taxon>Bacteria</taxon>
        <taxon>Candidatus Uhriibacteriota</taxon>
    </lineage>
</organism>
<dbReference type="GO" id="GO:0006515">
    <property type="term" value="P:protein quality control for misfolded or incompletely synthesized proteins"/>
    <property type="evidence" value="ECO:0007669"/>
    <property type="project" value="UniProtKB-UniRule"/>
</dbReference>
<dbReference type="InterPro" id="IPR036416">
    <property type="entry name" value="Pept_tRNA_hydro_sf"/>
</dbReference>
<comment type="catalytic activity">
    <reaction evidence="7 8">
        <text>an N-acyl-L-alpha-aminoacyl-tRNA + H2O = an N-acyl-L-amino acid + a tRNA + H(+)</text>
        <dbReference type="Rhea" id="RHEA:54448"/>
        <dbReference type="Rhea" id="RHEA-COMP:10123"/>
        <dbReference type="Rhea" id="RHEA-COMP:13883"/>
        <dbReference type="ChEBI" id="CHEBI:15377"/>
        <dbReference type="ChEBI" id="CHEBI:15378"/>
        <dbReference type="ChEBI" id="CHEBI:59874"/>
        <dbReference type="ChEBI" id="CHEBI:78442"/>
        <dbReference type="ChEBI" id="CHEBI:138191"/>
        <dbReference type="EC" id="3.1.1.29"/>
    </reaction>
</comment>
<feature type="site" description="Discriminates between blocked and unblocked aminoacyl-tRNA" evidence="7">
    <location>
        <position position="9"/>
    </location>
</feature>
<dbReference type="Proteomes" id="UP000231263">
    <property type="component" value="Unassembled WGS sequence"/>
</dbReference>
<feature type="binding site" evidence="7">
    <location>
        <position position="113"/>
    </location>
    <ligand>
        <name>tRNA</name>
        <dbReference type="ChEBI" id="CHEBI:17843"/>
    </ligand>
</feature>
<dbReference type="EMBL" id="PFWT01000007">
    <property type="protein sequence ID" value="PJA46802.1"/>
    <property type="molecule type" value="Genomic_DNA"/>
</dbReference>
<comment type="subcellular location">
    <subcellularLocation>
        <location evidence="7">Cytoplasm</location>
    </subcellularLocation>
</comment>
<dbReference type="GO" id="GO:0004045">
    <property type="term" value="F:peptidyl-tRNA hydrolase activity"/>
    <property type="evidence" value="ECO:0007669"/>
    <property type="project" value="UniProtKB-UniRule"/>
</dbReference>
<comment type="caution">
    <text evidence="10">The sequence shown here is derived from an EMBL/GenBank/DDBJ whole genome shotgun (WGS) entry which is preliminary data.</text>
</comment>
<evidence type="ECO:0000256" key="7">
    <source>
        <dbReference type="HAMAP-Rule" id="MF_00083"/>
    </source>
</evidence>
<evidence type="ECO:0000256" key="8">
    <source>
        <dbReference type="RuleBase" id="RU000673"/>
    </source>
</evidence>
<feature type="site" description="Stabilizes the basic form of H active site to accept a proton" evidence="7">
    <location>
        <position position="92"/>
    </location>
</feature>
<dbReference type="CDD" id="cd00462">
    <property type="entry name" value="PTH"/>
    <property type="match status" value="1"/>
</dbReference>
<feature type="binding site" evidence="7">
    <location>
        <position position="14"/>
    </location>
    <ligand>
        <name>tRNA</name>
        <dbReference type="ChEBI" id="CHEBI:17843"/>
    </ligand>
</feature>
<dbReference type="PANTHER" id="PTHR17224">
    <property type="entry name" value="PEPTIDYL-TRNA HYDROLASE"/>
    <property type="match status" value="1"/>
</dbReference>
<keyword evidence="4 7" id="KW-0694">RNA-binding</keyword>
<feature type="active site" description="Proton acceptor" evidence="7">
    <location>
        <position position="19"/>
    </location>
</feature>
<dbReference type="PROSITE" id="PS01195">
    <property type="entry name" value="PEPT_TRNA_HYDROL_1"/>
    <property type="match status" value="1"/>
</dbReference>
<keyword evidence="2 7" id="KW-0820">tRNA-binding</keyword>
<protein>
    <recommendedName>
        <fullName evidence="6 7">Peptidyl-tRNA hydrolase</fullName>
        <shortName evidence="7">Pth</shortName>
        <ecNumber evidence="1 7">3.1.1.29</ecNumber>
    </recommendedName>
</protein>
<evidence type="ECO:0000256" key="2">
    <source>
        <dbReference type="ARBA" id="ARBA00022555"/>
    </source>
</evidence>
<comment type="similarity">
    <text evidence="5 7 9">Belongs to the PTH family.</text>
</comment>
<comment type="function">
    <text evidence="7">Catalyzes the release of premature peptidyl moieties from peptidyl-tRNA molecules trapped in stalled 50S ribosomal subunits, and thus maintains levels of free tRNAs and 50S ribosomes.</text>
</comment>
<feature type="binding site" evidence="7">
    <location>
        <position position="65"/>
    </location>
    <ligand>
        <name>tRNA</name>
        <dbReference type="ChEBI" id="CHEBI:17843"/>
    </ligand>
</feature>
<dbReference type="Pfam" id="PF01195">
    <property type="entry name" value="Pept_tRNA_hydro"/>
    <property type="match status" value="1"/>
</dbReference>
<dbReference type="AlphaFoldDB" id="A0A2M7XG19"/>
<dbReference type="HAMAP" id="MF_00083">
    <property type="entry name" value="Pept_tRNA_hydro_bact"/>
    <property type="match status" value="1"/>
</dbReference>
<keyword evidence="7" id="KW-0963">Cytoplasm</keyword>
<keyword evidence="3 7" id="KW-0378">Hydrolase</keyword>
<dbReference type="GO" id="GO:0072344">
    <property type="term" value="P:rescue of stalled ribosome"/>
    <property type="evidence" value="ECO:0007669"/>
    <property type="project" value="UniProtKB-UniRule"/>
</dbReference>
<evidence type="ECO:0000256" key="4">
    <source>
        <dbReference type="ARBA" id="ARBA00022884"/>
    </source>
</evidence>
<dbReference type="GO" id="GO:0005737">
    <property type="term" value="C:cytoplasm"/>
    <property type="evidence" value="ECO:0007669"/>
    <property type="project" value="UniProtKB-SubCell"/>
</dbReference>
<dbReference type="PROSITE" id="PS01196">
    <property type="entry name" value="PEPT_TRNA_HYDROL_2"/>
    <property type="match status" value="1"/>
</dbReference>
<comment type="subunit">
    <text evidence="7">Monomer.</text>
</comment>
<dbReference type="Gene3D" id="3.40.50.1470">
    <property type="entry name" value="Peptidyl-tRNA hydrolase"/>
    <property type="match status" value="1"/>
</dbReference>
<dbReference type="NCBIfam" id="TIGR00447">
    <property type="entry name" value="pth"/>
    <property type="match status" value="1"/>
</dbReference>
<dbReference type="PANTHER" id="PTHR17224:SF1">
    <property type="entry name" value="PEPTIDYL-TRNA HYDROLASE"/>
    <property type="match status" value="1"/>
</dbReference>
<evidence type="ECO:0000256" key="9">
    <source>
        <dbReference type="RuleBase" id="RU004320"/>
    </source>
</evidence>
<sequence length="185" mass="20336">MILIIGLGNPGTEYSATRHNAGFIALDYFANKVDEKWSELRAIKAQAIEMNVDGKKVVLAKPITFMNLSGEAVQALVARYKVEPKNVWVLHDDVDLELGIVRVRLEGSAGGHNGIKSIISVLGTQFGRIKIGVGATPDRRKLEDWVLSKFTSDELKTLNEVAEKISDLIFEGITKGELTVSTEKK</sequence>
<dbReference type="InterPro" id="IPR001328">
    <property type="entry name" value="Pept_tRNA_hydro"/>
</dbReference>
<accession>A0A2M7XG19</accession>
<dbReference type="FunFam" id="3.40.50.1470:FF:000001">
    <property type="entry name" value="Peptidyl-tRNA hydrolase"/>
    <property type="match status" value="1"/>
</dbReference>
<evidence type="ECO:0000256" key="6">
    <source>
        <dbReference type="ARBA" id="ARBA00050038"/>
    </source>
</evidence>
<gene>
    <name evidence="7" type="primary">pth</name>
    <name evidence="10" type="ORF">CO173_01085</name>
</gene>
<dbReference type="GO" id="GO:0000049">
    <property type="term" value="F:tRNA binding"/>
    <property type="evidence" value="ECO:0007669"/>
    <property type="project" value="UniProtKB-UniRule"/>
</dbReference>
<dbReference type="InterPro" id="IPR018171">
    <property type="entry name" value="Pept_tRNA_hydro_CS"/>
</dbReference>
<evidence type="ECO:0000313" key="10">
    <source>
        <dbReference type="EMBL" id="PJA46802.1"/>
    </source>
</evidence>
<evidence type="ECO:0000256" key="3">
    <source>
        <dbReference type="ARBA" id="ARBA00022801"/>
    </source>
</evidence>
<comment type="function">
    <text evidence="7">Hydrolyzes ribosome-free peptidyl-tRNAs (with 1 or more amino acids incorporated), which drop off the ribosome during protein synthesis, or as a result of ribosome stalling.</text>
</comment>